<dbReference type="AlphaFoldDB" id="A0A915EW19"/>
<evidence type="ECO:0000313" key="4">
    <source>
        <dbReference type="WBParaSite" id="maker-E.canG7_contigs_3513-snap-gene-2.31-mRNA-1"/>
    </source>
</evidence>
<dbReference type="SUPFAM" id="SSF50978">
    <property type="entry name" value="WD40 repeat-like"/>
    <property type="match status" value="1"/>
</dbReference>
<feature type="repeat" description="WD" evidence="1">
    <location>
        <begin position="389"/>
        <end position="431"/>
    </location>
</feature>
<feature type="repeat" description="WD" evidence="1">
    <location>
        <begin position="346"/>
        <end position="387"/>
    </location>
</feature>
<evidence type="ECO:0000256" key="2">
    <source>
        <dbReference type="SAM" id="MobiDB-lite"/>
    </source>
</evidence>
<proteinExistence type="predicted"/>
<dbReference type="InterPro" id="IPR011047">
    <property type="entry name" value="Quinoprotein_ADH-like_sf"/>
</dbReference>
<dbReference type="SUPFAM" id="SSF50998">
    <property type="entry name" value="Quinoprotein alcohol dehydrogenase-like"/>
    <property type="match status" value="1"/>
</dbReference>
<dbReference type="Proteomes" id="UP000887562">
    <property type="component" value="Unplaced"/>
</dbReference>
<organism evidence="3 4">
    <name type="scientific">Echinococcus canadensis</name>
    <dbReference type="NCBI Taxonomy" id="519352"/>
    <lineage>
        <taxon>Eukaryota</taxon>
        <taxon>Metazoa</taxon>
        <taxon>Spiralia</taxon>
        <taxon>Lophotrochozoa</taxon>
        <taxon>Platyhelminthes</taxon>
        <taxon>Cestoda</taxon>
        <taxon>Eucestoda</taxon>
        <taxon>Cyclophyllidea</taxon>
        <taxon>Taeniidae</taxon>
        <taxon>Echinococcus</taxon>
        <taxon>Echinococcus canadensis group</taxon>
    </lineage>
</organism>
<dbReference type="PANTHER" id="PTHR19858">
    <property type="entry name" value="WD40 REPEAT PROTEIN"/>
    <property type="match status" value="1"/>
</dbReference>
<protein>
    <submittedName>
        <fullName evidence="4">Small-subunit processome Utp12 domain-containing protein</fullName>
    </submittedName>
</protein>
<feature type="region of interest" description="Disordered" evidence="2">
    <location>
        <begin position="982"/>
        <end position="1017"/>
    </location>
</feature>
<dbReference type="PANTHER" id="PTHR19858:SF0">
    <property type="entry name" value="PERIODIC TRYPTOPHAN PROTEIN 2 HOMOLOG"/>
    <property type="match status" value="1"/>
</dbReference>
<dbReference type="InterPro" id="IPR015943">
    <property type="entry name" value="WD40/YVTN_repeat-like_dom_sf"/>
</dbReference>
<dbReference type="GO" id="GO:0034388">
    <property type="term" value="C:Pwp2p-containing subcomplex of 90S preribosome"/>
    <property type="evidence" value="ECO:0007669"/>
    <property type="project" value="TreeGrafter"/>
</dbReference>
<dbReference type="SMART" id="SM00320">
    <property type="entry name" value="WD40"/>
    <property type="match status" value="10"/>
</dbReference>
<dbReference type="PROSITE" id="PS50294">
    <property type="entry name" value="WD_REPEATS_REGION"/>
    <property type="match status" value="1"/>
</dbReference>
<keyword evidence="3" id="KW-1185">Reference proteome</keyword>
<reference evidence="4" key="1">
    <citation type="submission" date="2022-11" db="UniProtKB">
        <authorList>
            <consortium name="WormBaseParasite"/>
        </authorList>
    </citation>
    <scope>IDENTIFICATION</scope>
</reference>
<dbReference type="PROSITE" id="PS50082">
    <property type="entry name" value="WD_REPEATS_2"/>
    <property type="match status" value="3"/>
</dbReference>
<dbReference type="Gene3D" id="2.130.10.10">
    <property type="entry name" value="YVTN repeat-like/Quinoprotein amine dehydrogenase"/>
    <property type="match status" value="3"/>
</dbReference>
<dbReference type="GO" id="GO:0000028">
    <property type="term" value="P:ribosomal small subunit assembly"/>
    <property type="evidence" value="ECO:0007669"/>
    <property type="project" value="TreeGrafter"/>
</dbReference>
<dbReference type="Pfam" id="PF00400">
    <property type="entry name" value="WD40"/>
    <property type="match status" value="4"/>
</dbReference>
<dbReference type="WBParaSite" id="maker-E.canG7_contigs_3513-snap-gene-2.31-mRNA-1">
    <property type="protein sequence ID" value="maker-E.canG7_contigs_3513-snap-gene-2.31-mRNA-1"/>
    <property type="gene ID" value="EcG7_00975"/>
</dbReference>
<evidence type="ECO:0000313" key="3">
    <source>
        <dbReference type="Proteomes" id="UP000887562"/>
    </source>
</evidence>
<dbReference type="InterPro" id="IPR027145">
    <property type="entry name" value="PWP2"/>
</dbReference>
<feature type="repeat" description="WD" evidence="1">
    <location>
        <begin position="478"/>
        <end position="516"/>
    </location>
</feature>
<accession>A0A915EW19</accession>
<dbReference type="InterPro" id="IPR001680">
    <property type="entry name" value="WD40_rpt"/>
</dbReference>
<dbReference type="InterPro" id="IPR036322">
    <property type="entry name" value="WD40_repeat_dom_sf"/>
</dbReference>
<dbReference type="GO" id="GO:0000462">
    <property type="term" value="P:maturation of SSU-rRNA from tricistronic rRNA transcript (SSU-rRNA, 5.8S rRNA, LSU-rRNA)"/>
    <property type="evidence" value="ECO:0007669"/>
    <property type="project" value="TreeGrafter"/>
</dbReference>
<name>A0A915EW19_9CEST</name>
<keyword evidence="1" id="KW-0853">WD repeat</keyword>
<sequence length="1017" mass="111379">MKLGFKFTNLFGTVYKSGNLEFTHNGSCLLSPVGNHVTIFHLLRDEARTLFINSQFNLTHIAVSPILPVIFAVNTTLDGDGSLVSLLSGGVINTYKFRHPISALAFSPNGKYLAIAKNHCIMVFLAPEPKRSANSLELYRFLYGFQDSIKNIDWSSDSRFIIAGSEDMTARILSVKKCEKLIIYTLSGHKAPVFARFCGNDTLDCFTLGTDGELKMWTCDTKLKDMDVREKEKGEEVAKATFRLTSKYFYRNALDHRIPEPITTITYHRKLQMLVAGFENGIVMLHQLPEFTLIDRTRLLVDPLSALSMSPAGDWVAMASEGSGGGGGGNLAVWEWRSRCAHLRAASHAANEVAGLAYSPDGRLLATGGRDAKVRLWRVASGGRAVVTFHEHAAPITAVAFPTAKPKVLLSASLDGTIRAFDLNRYRNFRTMSVPNRGGVQFSCLAVDSMGELVASGALDTFEGFVFALRTGDLLACLTGHTAPVSAVQFNPALEQFGRLEVLTASWDASVRTWSLAECEAAAGGSEGGGCTLLETISVPLDVVCTAYRHDGRELAVALLNATILLFDPAEGTQLGSIEGRCDLDVAQVSNEDHVTPHRAAKERKFLSIAYSADGQHLLAAGDSKFICLYSVTERLLVKRFELTVNLSLEGVQEAHDRRRYLAIFSAEAAAARADHRDALLLPGVRSGDDHCRRWWRPDVRVASVSFAPTGDAFAVAATEGVFVYTVEKGGLASNLSGVSNWLFDAVAVDEEATPSNARLQLAQGNFSSSLDIALRLQIPSLIEEVIETVPHSLINFLTRNIPLALVLRSLVPFLARQLEGGRSRHIAFYTAWVDSVFVAHASSLRKSLAQVARPRHTGASQLHLLGLEEANAEATEERLKQPGVLLEHGEFKLFQASLVRLQTALEGIKASLINRLDGLDATWSYLSQIGRLSRGKKDYPLPLKAVESDEEDESKMEACEESLSMGAQVVDLDDLDETIARDKMKAKRTSTKRKMEVMKEKKSKRKKEMEGATIVV</sequence>
<evidence type="ECO:0000256" key="1">
    <source>
        <dbReference type="PROSITE-ProRule" id="PRU00221"/>
    </source>
</evidence>
<dbReference type="GO" id="GO:0032040">
    <property type="term" value="C:small-subunit processome"/>
    <property type="evidence" value="ECO:0007669"/>
    <property type="project" value="TreeGrafter"/>
</dbReference>